<dbReference type="InterPro" id="IPR007110">
    <property type="entry name" value="Ig-like_dom"/>
</dbReference>
<dbReference type="PANTHER" id="PTHR10075:SF100">
    <property type="entry name" value="FASCICLIN-2"/>
    <property type="match status" value="1"/>
</dbReference>
<dbReference type="GO" id="GO:0030424">
    <property type="term" value="C:axon"/>
    <property type="evidence" value="ECO:0007669"/>
    <property type="project" value="TreeGrafter"/>
</dbReference>
<feature type="domain" description="Ig-like" evidence="3">
    <location>
        <begin position="121"/>
        <end position="210"/>
    </location>
</feature>
<dbReference type="GO" id="GO:0070593">
    <property type="term" value="P:dendrite self-avoidance"/>
    <property type="evidence" value="ECO:0007669"/>
    <property type="project" value="TreeGrafter"/>
</dbReference>
<dbReference type="EMBL" id="JABXBU010000012">
    <property type="protein sequence ID" value="KAF8789107.1"/>
    <property type="molecule type" value="Genomic_DNA"/>
</dbReference>
<comment type="caution">
    <text evidence="4">The sequence shown here is derived from an EMBL/GenBank/DDBJ whole genome shotgun (WGS) entry which is preliminary data.</text>
</comment>
<dbReference type="InterPro" id="IPR036179">
    <property type="entry name" value="Ig-like_dom_sf"/>
</dbReference>
<dbReference type="Pfam" id="PF13927">
    <property type="entry name" value="Ig_3"/>
    <property type="match status" value="1"/>
</dbReference>
<dbReference type="SUPFAM" id="SSF48726">
    <property type="entry name" value="Immunoglobulin"/>
    <property type="match status" value="2"/>
</dbReference>
<dbReference type="GO" id="GO:0098632">
    <property type="term" value="F:cell-cell adhesion mediator activity"/>
    <property type="evidence" value="ECO:0007669"/>
    <property type="project" value="TreeGrafter"/>
</dbReference>
<dbReference type="Proteomes" id="UP000807504">
    <property type="component" value="Unassembled WGS sequence"/>
</dbReference>
<feature type="domain" description="Ig-like" evidence="3">
    <location>
        <begin position="225"/>
        <end position="314"/>
    </location>
</feature>
<proteinExistence type="predicted"/>
<sequence length="345" mass="39993">MLKIFEDSYLLYERRNSMNNLVWVWLGYDRMVWVWPYGMGMAVWYMRMAVWYMGMALWYGYGRMVWVWPYGMGMAVWYGYGLMVWVWPYATMNFILILYGLLTIWIKQGTCDLNRKDARGPVFRMEPPSRVEFSNNSGTELRCSADGYPPPRLTWLTREGTPARDVPGLRHTRSDGTLVFSPFPRSEYRQDVHDAVYQCSASNPVGVVLSREVHVRGVIKQRFDPQVYDDFVVRGNTAVLKCHLPTFVREYVTVDSWIRDDKQVLKRNDMKGSSYTVLNSGELLIHGVLEKDSQRTFHCQTRHRLTGEMVMSVSAGKIVVTAYLQSRQTNLDFLPDLFSLGNSGG</sequence>
<reference evidence="4" key="2">
    <citation type="submission" date="2020-06" db="EMBL/GenBank/DDBJ databases">
        <authorList>
            <person name="Sheffer M."/>
        </authorList>
    </citation>
    <scope>NUCLEOTIDE SEQUENCE</scope>
</reference>
<accession>A0A8T0FCU7</accession>
<feature type="transmembrane region" description="Helical" evidence="2">
    <location>
        <begin position="86"/>
        <end position="106"/>
    </location>
</feature>
<dbReference type="InterPro" id="IPR013783">
    <property type="entry name" value="Ig-like_fold"/>
</dbReference>
<reference evidence="4" key="1">
    <citation type="journal article" date="2020" name="bioRxiv">
        <title>Chromosome-level reference genome of the European wasp spider Argiope bruennichi: a resource for studies on range expansion and evolutionary adaptation.</title>
        <authorList>
            <person name="Sheffer M.M."/>
            <person name="Hoppe A."/>
            <person name="Krehenwinkel H."/>
            <person name="Uhl G."/>
            <person name="Kuss A.W."/>
            <person name="Jensen L."/>
            <person name="Jensen C."/>
            <person name="Gillespie R.G."/>
            <person name="Hoff K.J."/>
            <person name="Prost S."/>
        </authorList>
    </citation>
    <scope>NUCLEOTIDE SEQUENCE</scope>
</reference>
<dbReference type="PROSITE" id="PS50835">
    <property type="entry name" value="IG_LIKE"/>
    <property type="match status" value="2"/>
</dbReference>
<dbReference type="GO" id="GO:0007411">
    <property type="term" value="P:axon guidance"/>
    <property type="evidence" value="ECO:0007669"/>
    <property type="project" value="TreeGrafter"/>
</dbReference>
<dbReference type="AlphaFoldDB" id="A0A8T0FCU7"/>
<gene>
    <name evidence="4" type="ORF">HNY73_007077</name>
</gene>
<evidence type="ECO:0000259" key="3">
    <source>
        <dbReference type="PROSITE" id="PS50835"/>
    </source>
</evidence>
<keyword evidence="2" id="KW-0472">Membrane</keyword>
<dbReference type="Gene3D" id="2.60.40.10">
    <property type="entry name" value="Immunoglobulins"/>
    <property type="match status" value="2"/>
</dbReference>
<organism evidence="4 5">
    <name type="scientific">Argiope bruennichi</name>
    <name type="common">Wasp spider</name>
    <name type="synonym">Aranea bruennichi</name>
    <dbReference type="NCBI Taxonomy" id="94029"/>
    <lineage>
        <taxon>Eukaryota</taxon>
        <taxon>Metazoa</taxon>
        <taxon>Ecdysozoa</taxon>
        <taxon>Arthropoda</taxon>
        <taxon>Chelicerata</taxon>
        <taxon>Arachnida</taxon>
        <taxon>Araneae</taxon>
        <taxon>Araneomorphae</taxon>
        <taxon>Entelegynae</taxon>
        <taxon>Araneoidea</taxon>
        <taxon>Araneidae</taxon>
        <taxon>Argiope</taxon>
    </lineage>
</organism>
<keyword evidence="2" id="KW-1133">Transmembrane helix</keyword>
<evidence type="ECO:0000313" key="5">
    <source>
        <dbReference type="Proteomes" id="UP000807504"/>
    </source>
</evidence>
<evidence type="ECO:0000313" key="4">
    <source>
        <dbReference type="EMBL" id="KAF8789107.1"/>
    </source>
</evidence>
<keyword evidence="5" id="KW-1185">Reference proteome</keyword>
<keyword evidence="1" id="KW-0393">Immunoglobulin domain</keyword>
<keyword evidence="2" id="KW-0812">Transmembrane</keyword>
<evidence type="ECO:0000256" key="2">
    <source>
        <dbReference type="SAM" id="Phobius"/>
    </source>
</evidence>
<dbReference type="GO" id="GO:0007156">
    <property type="term" value="P:homophilic cell adhesion via plasma membrane adhesion molecules"/>
    <property type="evidence" value="ECO:0007669"/>
    <property type="project" value="TreeGrafter"/>
</dbReference>
<protein>
    <submittedName>
        <fullName evidence="4">Down syndrome cell adhesion molecule-like</fullName>
    </submittedName>
</protein>
<name>A0A8T0FCU7_ARGBR</name>
<dbReference type="PANTHER" id="PTHR10075">
    <property type="entry name" value="BASIGIN RELATED"/>
    <property type="match status" value="1"/>
</dbReference>
<evidence type="ECO:0000256" key="1">
    <source>
        <dbReference type="ARBA" id="ARBA00023319"/>
    </source>
</evidence>
<dbReference type="GO" id="GO:0005886">
    <property type="term" value="C:plasma membrane"/>
    <property type="evidence" value="ECO:0007669"/>
    <property type="project" value="TreeGrafter"/>
</dbReference>